<evidence type="ECO:0000313" key="7">
    <source>
        <dbReference type="EMBL" id="ORY17977.1"/>
    </source>
</evidence>
<dbReference type="PANTHER" id="PTHR23501">
    <property type="entry name" value="MAJOR FACILITATOR SUPERFAMILY"/>
    <property type="match status" value="1"/>
</dbReference>
<keyword evidence="3 6" id="KW-1133">Transmembrane helix</keyword>
<keyword evidence="8" id="KW-1185">Reference proteome</keyword>
<dbReference type="STRING" id="1231657.A0A1Y2A6P4"/>
<evidence type="ECO:0000313" key="8">
    <source>
        <dbReference type="Proteomes" id="UP000193144"/>
    </source>
</evidence>
<comment type="caution">
    <text evidence="7">The sequence shown here is derived from an EMBL/GenBank/DDBJ whole genome shotgun (WGS) entry which is preliminary data.</text>
</comment>
<keyword evidence="2 6" id="KW-0812">Transmembrane</keyword>
<keyword evidence="4 6" id="KW-0472">Membrane</keyword>
<feature type="transmembrane region" description="Helical" evidence="6">
    <location>
        <begin position="211"/>
        <end position="233"/>
    </location>
</feature>
<comment type="subcellular location">
    <subcellularLocation>
        <location evidence="1">Membrane</location>
        <topology evidence="1">Multi-pass membrane protein</topology>
    </subcellularLocation>
</comment>
<dbReference type="PANTHER" id="PTHR23501:SF43">
    <property type="entry name" value="MULTIDRUG TRANSPORTER, PUTATIVE (AFU_ORTHOLOGUE AFUA_6G03040)-RELATED"/>
    <property type="match status" value="1"/>
</dbReference>
<gene>
    <name evidence="7" type="ORF">BCR34DRAFT_596556</name>
</gene>
<feature type="transmembrane region" description="Helical" evidence="6">
    <location>
        <begin position="150"/>
        <end position="167"/>
    </location>
</feature>
<reference evidence="7 8" key="1">
    <citation type="submission" date="2016-07" db="EMBL/GenBank/DDBJ databases">
        <title>Pervasive Adenine N6-methylation of Active Genes in Fungi.</title>
        <authorList>
            <consortium name="DOE Joint Genome Institute"/>
            <person name="Mondo S.J."/>
            <person name="Dannebaum R.O."/>
            <person name="Kuo R.C."/>
            <person name="Labutti K."/>
            <person name="Haridas S."/>
            <person name="Kuo A."/>
            <person name="Salamov A."/>
            <person name="Ahrendt S.R."/>
            <person name="Lipzen A."/>
            <person name="Sullivan W."/>
            <person name="Andreopoulos W.B."/>
            <person name="Clum A."/>
            <person name="Lindquist E."/>
            <person name="Daum C."/>
            <person name="Ramamoorthy G.K."/>
            <person name="Gryganskyi A."/>
            <person name="Culley D."/>
            <person name="Magnuson J.K."/>
            <person name="James T.Y."/>
            <person name="O'Malley M.A."/>
            <person name="Stajich J.E."/>
            <person name="Spatafora J.W."/>
            <person name="Visel A."/>
            <person name="Grigoriev I.V."/>
        </authorList>
    </citation>
    <scope>NUCLEOTIDE SEQUENCE [LARGE SCALE GENOMIC DNA]</scope>
    <source>
        <strain evidence="7 8">CBS 115471</strain>
    </source>
</reference>
<name>A0A1Y2A6P4_9PLEO</name>
<evidence type="ECO:0000256" key="4">
    <source>
        <dbReference type="ARBA" id="ARBA00023136"/>
    </source>
</evidence>
<protein>
    <recommendedName>
        <fullName evidence="9">Major facilitator superfamily domain-containing protein</fullName>
    </recommendedName>
</protein>
<accession>A0A1Y2A6P4</accession>
<sequence>MQNTATEKTSSGLTVNVDTTQSKNEHNASKSNESGSEIWTVYPSRMFLSPWKLQLLNFALCTRLFLSTLENTIVGTALVPIMNDLEGFNKSSWMANAYLLTYTAFLIITAKMSDIFGRRTMASVSLVYLHHCVLGLRICADDDSTRPLGALALLFIYIAIPSTFPYANPSEAPHLSKKAFLRLEILGTFLLLAASALLLTTLEEGGIGSSWSSPLVLSTLITSLFFWTSFILWSKFQASRSTLQEPILP</sequence>
<evidence type="ECO:0000256" key="3">
    <source>
        <dbReference type="ARBA" id="ARBA00022989"/>
    </source>
</evidence>
<evidence type="ECO:0000256" key="1">
    <source>
        <dbReference type="ARBA" id="ARBA00004141"/>
    </source>
</evidence>
<dbReference type="Gene3D" id="1.20.1250.20">
    <property type="entry name" value="MFS general substrate transporter like domains"/>
    <property type="match status" value="1"/>
</dbReference>
<evidence type="ECO:0008006" key="9">
    <source>
        <dbReference type="Google" id="ProtNLM"/>
    </source>
</evidence>
<evidence type="ECO:0000256" key="6">
    <source>
        <dbReference type="SAM" id="Phobius"/>
    </source>
</evidence>
<feature type="compositionally biased region" description="Polar residues" evidence="5">
    <location>
        <begin position="1"/>
        <end position="22"/>
    </location>
</feature>
<feature type="transmembrane region" description="Helical" evidence="6">
    <location>
        <begin position="120"/>
        <end position="138"/>
    </location>
</feature>
<dbReference type="SUPFAM" id="SSF103473">
    <property type="entry name" value="MFS general substrate transporter"/>
    <property type="match status" value="1"/>
</dbReference>
<organism evidence="7 8">
    <name type="scientific">Clohesyomyces aquaticus</name>
    <dbReference type="NCBI Taxonomy" id="1231657"/>
    <lineage>
        <taxon>Eukaryota</taxon>
        <taxon>Fungi</taxon>
        <taxon>Dikarya</taxon>
        <taxon>Ascomycota</taxon>
        <taxon>Pezizomycotina</taxon>
        <taxon>Dothideomycetes</taxon>
        <taxon>Pleosporomycetidae</taxon>
        <taxon>Pleosporales</taxon>
        <taxon>Lindgomycetaceae</taxon>
        <taxon>Clohesyomyces</taxon>
    </lineage>
</organism>
<dbReference type="InterPro" id="IPR036259">
    <property type="entry name" value="MFS_trans_sf"/>
</dbReference>
<evidence type="ECO:0000256" key="2">
    <source>
        <dbReference type="ARBA" id="ARBA00022692"/>
    </source>
</evidence>
<dbReference type="OrthoDB" id="440553at2759"/>
<evidence type="ECO:0000256" key="5">
    <source>
        <dbReference type="SAM" id="MobiDB-lite"/>
    </source>
</evidence>
<dbReference type="AlphaFoldDB" id="A0A1Y2A6P4"/>
<feature type="region of interest" description="Disordered" evidence="5">
    <location>
        <begin position="1"/>
        <end position="31"/>
    </location>
</feature>
<dbReference type="Proteomes" id="UP000193144">
    <property type="component" value="Unassembled WGS sequence"/>
</dbReference>
<dbReference type="EMBL" id="MCFA01000009">
    <property type="protein sequence ID" value="ORY17977.1"/>
    <property type="molecule type" value="Genomic_DNA"/>
</dbReference>
<dbReference type="GO" id="GO:0005886">
    <property type="term" value="C:plasma membrane"/>
    <property type="evidence" value="ECO:0007669"/>
    <property type="project" value="TreeGrafter"/>
</dbReference>
<feature type="transmembrane region" description="Helical" evidence="6">
    <location>
        <begin position="91"/>
        <end position="108"/>
    </location>
</feature>
<proteinExistence type="predicted"/>
<feature type="transmembrane region" description="Helical" evidence="6">
    <location>
        <begin position="55"/>
        <end position="79"/>
    </location>
</feature>
<dbReference type="GO" id="GO:0022857">
    <property type="term" value="F:transmembrane transporter activity"/>
    <property type="evidence" value="ECO:0007669"/>
    <property type="project" value="TreeGrafter"/>
</dbReference>
<feature type="transmembrane region" description="Helical" evidence="6">
    <location>
        <begin position="179"/>
        <end position="199"/>
    </location>
</feature>